<accession>A0A6P1MG89</accession>
<organism evidence="3 4">
    <name type="scientific">Aminipila terrae</name>
    <dbReference type="NCBI Taxonomy" id="2697030"/>
    <lineage>
        <taxon>Bacteria</taxon>
        <taxon>Bacillati</taxon>
        <taxon>Bacillota</taxon>
        <taxon>Clostridia</taxon>
        <taxon>Peptostreptococcales</taxon>
        <taxon>Anaerovoracaceae</taxon>
        <taxon>Aminipila</taxon>
    </lineage>
</organism>
<sequence>MKKKIFMLLMAATLILSMPSFSFAQDSSIHVKVDGEVVNFDSSPFIQNNKTYIPVRGVFEKMGAKVLWNNNSKEIIVYKGRTVLVLILNNIWSVIDDRYVDADATPIMINSKTYVPVRFISEALGATVKWDQQTQTINIVQNPVDDSEKSLIPLYNIKERFTTKGLDTPPQIHIFKDTFYVPYQLSPERDRLAALEKQHNLIRGQIIAAKQCIENDKKNIIDGSGSEELLKMDEANLKELEPKLVPLTEELKKFEENILKTISTL</sequence>
<dbReference type="InterPro" id="IPR036582">
    <property type="entry name" value="Mao_N_sf"/>
</dbReference>
<keyword evidence="4" id="KW-1185">Reference proteome</keyword>
<evidence type="ECO:0000313" key="4">
    <source>
        <dbReference type="Proteomes" id="UP000463883"/>
    </source>
</evidence>
<dbReference type="KEGG" id="amic:Ami3637_16235"/>
<dbReference type="EMBL" id="CP047591">
    <property type="protein sequence ID" value="QHI73719.1"/>
    <property type="molecule type" value="Genomic_DNA"/>
</dbReference>
<dbReference type="RefSeq" id="WP_162363484.1">
    <property type="nucleotide sequence ID" value="NZ_CP047591.1"/>
</dbReference>
<dbReference type="Pfam" id="PF07833">
    <property type="entry name" value="Cu_amine_oxidN1"/>
    <property type="match status" value="1"/>
</dbReference>
<gene>
    <name evidence="3" type="ORF">Ami3637_16235</name>
</gene>
<reference evidence="3 4" key="1">
    <citation type="submission" date="2020-01" db="EMBL/GenBank/DDBJ databases">
        <title>Genomic analysis of Aminipila sp. CBA3637.</title>
        <authorList>
            <person name="Kim Y.B."/>
            <person name="Roh S.W."/>
        </authorList>
    </citation>
    <scope>NUCLEOTIDE SEQUENCE [LARGE SCALE GENOMIC DNA]</scope>
    <source>
        <strain evidence="3 4">CBA3637</strain>
    </source>
</reference>
<dbReference type="InterPro" id="IPR012854">
    <property type="entry name" value="Cu_amine_oxidase-like_N"/>
</dbReference>
<dbReference type="Gene3D" id="3.30.457.10">
    <property type="entry name" value="Copper amine oxidase-like, N-terminal domain"/>
    <property type="match status" value="1"/>
</dbReference>
<protein>
    <recommendedName>
        <fullName evidence="2">Copper amine oxidase-like N-terminal domain-containing protein</fullName>
    </recommendedName>
</protein>
<evidence type="ECO:0000256" key="1">
    <source>
        <dbReference type="SAM" id="SignalP"/>
    </source>
</evidence>
<feature type="signal peptide" evidence="1">
    <location>
        <begin position="1"/>
        <end position="24"/>
    </location>
</feature>
<dbReference type="AlphaFoldDB" id="A0A6P1MG89"/>
<keyword evidence="1" id="KW-0732">Signal</keyword>
<dbReference type="SUPFAM" id="SSF55383">
    <property type="entry name" value="Copper amine oxidase, domain N"/>
    <property type="match status" value="1"/>
</dbReference>
<feature type="chain" id="PRO_5026935757" description="Copper amine oxidase-like N-terminal domain-containing protein" evidence="1">
    <location>
        <begin position="25"/>
        <end position="265"/>
    </location>
</feature>
<evidence type="ECO:0000313" key="3">
    <source>
        <dbReference type="EMBL" id="QHI73719.1"/>
    </source>
</evidence>
<name>A0A6P1MG89_9FIRM</name>
<feature type="domain" description="Copper amine oxidase-like N-terminal" evidence="2">
    <location>
        <begin position="32"/>
        <end position="139"/>
    </location>
</feature>
<dbReference type="Proteomes" id="UP000463883">
    <property type="component" value="Chromosome"/>
</dbReference>
<evidence type="ECO:0000259" key="2">
    <source>
        <dbReference type="Pfam" id="PF07833"/>
    </source>
</evidence>
<proteinExistence type="predicted"/>